<protein>
    <submittedName>
        <fullName evidence="2">Uncharacterized protein</fullName>
    </submittedName>
</protein>
<evidence type="ECO:0000313" key="3">
    <source>
        <dbReference type="Proteomes" id="UP000016935"/>
    </source>
</evidence>
<proteinExistence type="predicted"/>
<dbReference type="EMBL" id="KB908482">
    <property type="protein sequence ID" value="EOA90916.1"/>
    <property type="molecule type" value="Genomic_DNA"/>
</dbReference>
<accession>R0J2C4</accession>
<organism evidence="2 3">
    <name type="scientific">Exserohilum turcicum (strain 28A)</name>
    <name type="common">Northern leaf blight fungus</name>
    <name type="synonym">Setosphaeria turcica</name>
    <dbReference type="NCBI Taxonomy" id="671987"/>
    <lineage>
        <taxon>Eukaryota</taxon>
        <taxon>Fungi</taxon>
        <taxon>Dikarya</taxon>
        <taxon>Ascomycota</taxon>
        <taxon>Pezizomycotina</taxon>
        <taxon>Dothideomycetes</taxon>
        <taxon>Pleosporomycetidae</taxon>
        <taxon>Pleosporales</taxon>
        <taxon>Pleosporineae</taxon>
        <taxon>Pleosporaceae</taxon>
        <taxon>Exserohilum</taxon>
    </lineage>
</organism>
<reference evidence="2 3" key="1">
    <citation type="journal article" date="2012" name="PLoS Pathog.">
        <title>Diverse lifestyles and strategies of plant pathogenesis encoded in the genomes of eighteen Dothideomycetes fungi.</title>
        <authorList>
            <person name="Ohm R.A."/>
            <person name="Feau N."/>
            <person name="Henrissat B."/>
            <person name="Schoch C.L."/>
            <person name="Horwitz B.A."/>
            <person name="Barry K.W."/>
            <person name="Condon B.J."/>
            <person name="Copeland A.C."/>
            <person name="Dhillon B."/>
            <person name="Glaser F."/>
            <person name="Hesse C.N."/>
            <person name="Kosti I."/>
            <person name="LaButti K."/>
            <person name="Lindquist E.A."/>
            <person name="Lucas S."/>
            <person name="Salamov A.A."/>
            <person name="Bradshaw R.E."/>
            <person name="Ciuffetti L."/>
            <person name="Hamelin R.C."/>
            <person name="Kema G.H.J."/>
            <person name="Lawrence C."/>
            <person name="Scott J.A."/>
            <person name="Spatafora J.W."/>
            <person name="Turgeon B.G."/>
            <person name="de Wit P.J.G.M."/>
            <person name="Zhong S."/>
            <person name="Goodwin S.B."/>
            <person name="Grigoriev I.V."/>
        </authorList>
    </citation>
    <scope>NUCLEOTIDE SEQUENCE [LARGE SCALE GENOMIC DNA]</scope>
    <source>
        <strain evidence="3">28A</strain>
    </source>
</reference>
<evidence type="ECO:0000313" key="2">
    <source>
        <dbReference type="EMBL" id="EOA90916.1"/>
    </source>
</evidence>
<sequence>MCGVGVAVVCKQLPLLCLLAGGRAGLLAWVNRPARLKINPGCFVTPQMHRSVGVTVASAAAVDSDSTRISRTRSRPHPLAHPLLAQG</sequence>
<dbReference type="AlphaFoldDB" id="R0J2C4"/>
<name>R0J2C4_EXST2</name>
<reference evidence="2 3" key="2">
    <citation type="journal article" date="2013" name="PLoS Genet.">
        <title>Comparative genome structure, secondary metabolite, and effector coding capacity across Cochliobolus pathogens.</title>
        <authorList>
            <person name="Condon B.J."/>
            <person name="Leng Y."/>
            <person name="Wu D."/>
            <person name="Bushley K.E."/>
            <person name="Ohm R.A."/>
            <person name="Otillar R."/>
            <person name="Martin J."/>
            <person name="Schackwitz W."/>
            <person name="Grimwood J."/>
            <person name="MohdZainudin N."/>
            <person name="Xue C."/>
            <person name="Wang R."/>
            <person name="Manning V.A."/>
            <person name="Dhillon B."/>
            <person name="Tu Z.J."/>
            <person name="Steffenson B.J."/>
            <person name="Salamov A."/>
            <person name="Sun H."/>
            <person name="Lowry S."/>
            <person name="LaButti K."/>
            <person name="Han J."/>
            <person name="Copeland A."/>
            <person name="Lindquist E."/>
            <person name="Barry K."/>
            <person name="Schmutz J."/>
            <person name="Baker S.E."/>
            <person name="Ciuffetti L.M."/>
            <person name="Grigoriev I.V."/>
            <person name="Zhong S."/>
            <person name="Turgeon B.G."/>
        </authorList>
    </citation>
    <scope>NUCLEOTIDE SEQUENCE [LARGE SCALE GENOMIC DNA]</scope>
    <source>
        <strain evidence="3">28A</strain>
    </source>
</reference>
<dbReference type="GeneID" id="19399934"/>
<feature type="region of interest" description="Disordered" evidence="1">
    <location>
        <begin position="66"/>
        <end position="87"/>
    </location>
</feature>
<keyword evidence="3" id="KW-1185">Reference proteome</keyword>
<gene>
    <name evidence="2" type="ORF">SETTUDRAFT_166804</name>
</gene>
<dbReference type="RefSeq" id="XP_008021618.1">
    <property type="nucleotide sequence ID" value="XM_008023427.1"/>
</dbReference>
<dbReference type="HOGENOM" id="CLU_2484736_0_0_1"/>
<evidence type="ECO:0000256" key="1">
    <source>
        <dbReference type="SAM" id="MobiDB-lite"/>
    </source>
</evidence>
<dbReference type="Proteomes" id="UP000016935">
    <property type="component" value="Unassembled WGS sequence"/>
</dbReference>